<protein>
    <recommendedName>
        <fullName evidence="4">Lipoprotein</fullName>
    </recommendedName>
</protein>
<gene>
    <name evidence="2" type="ORF">CLV62_101543</name>
</gene>
<dbReference type="EMBL" id="QICL01000001">
    <property type="protein sequence ID" value="PXV69274.1"/>
    <property type="molecule type" value="Genomic_DNA"/>
</dbReference>
<evidence type="ECO:0000313" key="2">
    <source>
        <dbReference type="EMBL" id="PXV69274.1"/>
    </source>
</evidence>
<comment type="caution">
    <text evidence="2">The sequence shown here is derived from an EMBL/GenBank/DDBJ whole genome shotgun (WGS) entry which is preliminary data.</text>
</comment>
<proteinExistence type="predicted"/>
<feature type="chain" id="PRO_5015903263" description="Lipoprotein" evidence="1">
    <location>
        <begin position="21"/>
        <end position="159"/>
    </location>
</feature>
<dbReference type="Proteomes" id="UP000247973">
    <property type="component" value="Unassembled WGS sequence"/>
</dbReference>
<dbReference type="RefSeq" id="WP_146212682.1">
    <property type="nucleotide sequence ID" value="NZ_QICL01000001.1"/>
</dbReference>
<accession>A0A2V3PWX0</accession>
<dbReference type="AlphaFoldDB" id="A0A2V3PWX0"/>
<keyword evidence="3" id="KW-1185">Reference proteome</keyword>
<name>A0A2V3PWX0_9BACT</name>
<sequence length="159" mass="18001">MKTGVLFALMSFCLFMSSCGGSKSENNRADYSNQLMEMIHMSQDDFNDLESALESGDYGKAEQAWVAWVAYLDKTLNEVSEMGDFKGDSSLKDISIKRLTNFKDAAQDYEKLISLHMATNNEEVLDSNIETEILNSIQNKMNGLDYELNEVLFNFRSSL</sequence>
<dbReference type="PROSITE" id="PS51257">
    <property type="entry name" value="PROKAR_LIPOPROTEIN"/>
    <property type="match status" value="1"/>
</dbReference>
<reference evidence="2 3" key="1">
    <citation type="submission" date="2018-03" db="EMBL/GenBank/DDBJ databases">
        <title>Genomic Encyclopedia of Archaeal and Bacterial Type Strains, Phase II (KMG-II): from individual species to whole genera.</title>
        <authorList>
            <person name="Goeker M."/>
        </authorList>
    </citation>
    <scope>NUCLEOTIDE SEQUENCE [LARGE SCALE GENOMIC DNA]</scope>
    <source>
        <strain evidence="2 3">DSM 100214</strain>
    </source>
</reference>
<feature type="signal peptide" evidence="1">
    <location>
        <begin position="1"/>
        <end position="20"/>
    </location>
</feature>
<evidence type="ECO:0008006" key="4">
    <source>
        <dbReference type="Google" id="ProtNLM"/>
    </source>
</evidence>
<evidence type="ECO:0000313" key="3">
    <source>
        <dbReference type="Proteomes" id="UP000247973"/>
    </source>
</evidence>
<evidence type="ECO:0000256" key="1">
    <source>
        <dbReference type="SAM" id="SignalP"/>
    </source>
</evidence>
<dbReference type="OrthoDB" id="344782at2"/>
<organism evidence="2 3">
    <name type="scientific">Dysgonomonas alginatilytica</name>
    <dbReference type="NCBI Taxonomy" id="1605892"/>
    <lineage>
        <taxon>Bacteria</taxon>
        <taxon>Pseudomonadati</taxon>
        <taxon>Bacteroidota</taxon>
        <taxon>Bacteroidia</taxon>
        <taxon>Bacteroidales</taxon>
        <taxon>Dysgonomonadaceae</taxon>
        <taxon>Dysgonomonas</taxon>
    </lineage>
</organism>
<keyword evidence="1" id="KW-0732">Signal</keyword>